<dbReference type="STRING" id="1127696.HMPREF9134_00262"/>
<reference evidence="1 2" key="1">
    <citation type="submission" date="2012-05" db="EMBL/GenBank/DDBJ databases">
        <authorList>
            <person name="Weinstock G."/>
            <person name="Sodergren E."/>
            <person name="Lobos E.A."/>
            <person name="Fulton L."/>
            <person name="Fulton R."/>
            <person name="Courtney L."/>
            <person name="Fronick C."/>
            <person name="O'Laughlin M."/>
            <person name="Godfrey J."/>
            <person name="Wilson R.M."/>
            <person name="Miner T."/>
            <person name="Farmer C."/>
            <person name="Delehaunty K."/>
            <person name="Cordes M."/>
            <person name="Minx P."/>
            <person name="Tomlinson C."/>
            <person name="Chen J."/>
            <person name="Wollam A."/>
            <person name="Pepin K.H."/>
            <person name="Bhonagiri V."/>
            <person name="Zhang X."/>
            <person name="Suruliraj S."/>
            <person name="Warren W."/>
            <person name="Mitreva M."/>
            <person name="Mardis E.R."/>
            <person name="Wilson R.K."/>
        </authorList>
    </citation>
    <scope>NUCLEOTIDE SEQUENCE [LARGE SCALE GENOMIC DNA]</scope>
    <source>
        <strain evidence="1 2">F0037</strain>
    </source>
</reference>
<dbReference type="AlphaFoldDB" id="L1NHH1"/>
<comment type="caution">
    <text evidence="1">The sequence shown here is derived from an EMBL/GenBank/DDBJ whole genome shotgun (WGS) entry which is preliminary data.</text>
</comment>
<dbReference type="PATRIC" id="fig|1127696.3.peg.215"/>
<evidence type="ECO:0000313" key="2">
    <source>
        <dbReference type="Proteomes" id="UP000010408"/>
    </source>
</evidence>
<evidence type="ECO:0000313" key="1">
    <source>
        <dbReference type="EMBL" id="EKY02720.1"/>
    </source>
</evidence>
<accession>L1NHH1</accession>
<name>L1NHH1_9PORP</name>
<protein>
    <submittedName>
        <fullName evidence="1">Uncharacterized protein</fullName>
    </submittedName>
</protein>
<organism evidence="1 2">
    <name type="scientific">Porphyromonas catoniae F0037</name>
    <dbReference type="NCBI Taxonomy" id="1127696"/>
    <lineage>
        <taxon>Bacteria</taxon>
        <taxon>Pseudomonadati</taxon>
        <taxon>Bacteroidota</taxon>
        <taxon>Bacteroidia</taxon>
        <taxon>Bacteroidales</taxon>
        <taxon>Porphyromonadaceae</taxon>
        <taxon>Porphyromonas</taxon>
    </lineage>
</organism>
<dbReference type="EMBL" id="AMEQ01000011">
    <property type="protein sequence ID" value="EKY02720.1"/>
    <property type="molecule type" value="Genomic_DNA"/>
</dbReference>
<sequence>MNALALSSTLERRRSTHWGSLPKLLHEEVLLELSDTHLVSLGIIRHSIPRGILGDACIEEDKA</sequence>
<gene>
    <name evidence="1" type="ORF">HMPREF9134_00262</name>
</gene>
<proteinExistence type="predicted"/>
<dbReference type="HOGENOM" id="CLU_2882063_0_0_10"/>
<dbReference type="Proteomes" id="UP000010408">
    <property type="component" value="Unassembled WGS sequence"/>
</dbReference>